<sequence>MGGLPPVLINAVAIGILLKAVGAADAALPLVMLQLAAEEAVSVYLFGLPLMGLMKRLPTADDR</sequence>
<comment type="caution">
    <text evidence="1">The sequence shown here is derived from an EMBL/GenBank/DDBJ whole genome shotgun (WGS) entry which is preliminary data.</text>
</comment>
<evidence type="ECO:0000313" key="1">
    <source>
        <dbReference type="EMBL" id="MPM95191.1"/>
    </source>
</evidence>
<dbReference type="AlphaFoldDB" id="A0A645E0X1"/>
<accession>A0A645E0X1</accession>
<name>A0A645E0X1_9ZZZZ</name>
<dbReference type="EMBL" id="VSSQ01041711">
    <property type="protein sequence ID" value="MPM95191.1"/>
    <property type="molecule type" value="Genomic_DNA"/>
</dbReference>
<proteinExistence type="predicted"/>
<organism evidence="1">
    <name type="scientific">bioreactor metagenome</name>
    <dbReference type="NCBI Taxonomy" id="1076179"/>
    <lineage>
        <taxon>unclassified sequences</taxon>
        <taxon>metagenomes</taxon>
        <taxon>ecological metagenomes</taxon>
    </lineage>
</organism>
<gene>
    <name evidence="1" type="ORF">SDC9_142344</name>
</gene>
<protein>
    <submittedName>
        <fullName evidence="1">Uncharacterized protein</fullName>
    </submittedName>
</protein>
<reference evidence="1" key="1">
    <citation type="submission" date="2019-08" db="EMBL/GenBank/DDBJ databases">
        <authorList>
            <person name="Kucharzyk K."/>
            <person name="Murdoch R.W."/>
            <person name="Higgins S."/>
            <person name="Loffler F."/>
        </authorList>
    </citation>
    <scope>NUCLEOTIDE SEQUENCE</scope>
</reference>